<proteinExistence type="predicted"/>
<evidence type="ECO:0000313" key="3">
    <source>
        <dbReference type="Proteomes" id="UP001365128"/>
    </source>
</evidence>
<keyword evidence="3" id="KW-1185">Reference proteome</keyword>
<sequence>MPWSRGCWSVSCPSAFVPCCRAKTSKLTSRRARSTPRRSSSMNAMPDVIGCADFPTHGNPDEWPLCNASSQLSWAPDIHPIAAAATTLEDKARQLRCALLSATDHDATSVLDAPRFETSRASGPRHGASAAMSRWKIDSGASGVCLAFHRILLPALQMMRRVDMQVSISTGRCSVCGEDAVFAKGEAVEPVEQSSSRAVEPPYPGFCPSLSASTGPRRPSPLTTTPPHNTSHSIAAAIDNSSRHLVLVD</sequence>
<dbReference type="Proteomes" id="UP001365128">
    <property type="component" value="Unassembled WGS sequence"/>
</dbReference>
<reference evidence="2 3" key="1">
    <citation type="submission" date="2024-04" db="EMBL/GenBank/DDBJ databases">
        <title>Phyllosticta paracitricarpa is synonymous to the EU quarantine fungus P. citricarpa based on phylogenomic analyses.</title>
        <authorList>
            <consortium name="Lawrence Berkeley National Laboratory"/>
            <person name="Van Ingen-Buijs V.A."/>
            <person name="Van Westerhoven A.C."/>
            <person name="Haridas S."/>
            <person name="Skiadas P."/>
            <person name="Martin F."/>
            <person name="Groenewald J.Z."/>
            <person name="Crous P.W."/>
            <person name="Seidl M.F."/>
        </authorList>
    </citation>
    <scope>NUCLEOTIDE SEQUENCE [LARGE SCALE GENOMIC DNA]</scope>
    <source>
        <strain evidence="2 3">CBS 122670</strain>
    </source>
</reference>
<name>A0ABR1LRX6_9PEZI</name>
<organism evidence="2 3">
    <name type="scientific">Phyllosticta citricarpa</name>
    <dbReference type="NCBI Taxonomy" id="55181"/>
    <lineage>
        <taxon>Eukaryota</taxon>
        <taxon>Fungi</taxon>
        <taxon>Dikarya</taxon>
        <taxon>Ascomycota</taxon>
        <taxon>Pezizomycotina</taxon>
        <taxon>Dothideomycetes</taxon>
        <taxon>Dothideomycetes incertae sedis</taxon>
        <taxon>Botryosphaeriales</taxon>
        <taxon>Phyllostictaceae</taxon>
        <taxon>Phyllosticta</taxon>
    </lineage>
</organism>
<gene>
    <name evidence="2" type="ORF">IWX46DRAFT_583462</name>
</gene>
<comment type="caution">
    <text evidence="2">The sequence shown here is derived from an EMBL/GenBank/DDBJ whole genome shotgun (WGS) entry which is preliminary data.</text>
</comment>
<feature type="region of interest" description="Disordered" evidence="1">
    <location>
        <begin position="190"/>
        <end position="234"/>
    </location>
</feature>
<accession>A0ABR1LRX6</accession>
<protein>
    <submittedName>
        <fullName evidence="2">Uncharacterized protein</fullName>
    </submittedName>
</protein>
<feature type="compositionally biased region" description="Low complexity" evidence="1">
    <location>
        <begin position="213"/>
        <end position="227"/>
    </location>
</feature>
<dbReference type="EMBL" id="JBBPDW010000032">
    <property type="protein sequence ID" value="KAK7537929.1"/>
    <property type="molecule type" value="Genomic_DNA"/>
</dbReference>
<evidence type="ECO:0000313" key="2">
    <source>
        <dbReference type="EMBL" id="KAK7537929.1"/>
    </source>
</evidence>
<evidence type="ECO:0000256" key="1">
    <source>
        <dbReference type="SAM" id="MobiDB-lite"/>
    </source>
</evidence>